<dbReference type="RefSeq" id="WP_053796569.1">
    <property type="nucleotide sequence ID" value="NZ_JXCZ01000018.1"/>
</dbReference>
<dbReference type="GO" id="GO:0005829">
    <property type="term" value="C:cytosol"/>
    <property type="evidence" value="ECO:0007669"/>
    <property type="project" value="TreeGrafter"/>
</dbReference>
<dbReference type="GO" id="GO:0016791">
    <property type="term" value="F:phosphatase activity"/>
    <property type="evidence" value="ECO:0007669"/>
    <property type="project" value="UniProtKB-ARBA"/>
</dbReference>
<protein>
    <submittedName>
        <fullName evidence="1">Putative hydrolase of the HAD superfamily</fullName>
    </submittedName>
</protein>
<dbReference type="Gene3D" id="3.40.50.1000">
    <property type="entry name" value="HAD superfamily/HAD-like"/>
    <property type="match status" value="1"/>
</dbReference>
<dbReference type="InterPro" id="IPR036412">
    <property type="entry name" value="HAD-like_sf"/>
</dbReference>
<dbReference type="SUPFAM" id="SSF56784">
    <property type="entry name" value="HAD-like"/>
    <property type="match status" value="1"/>
</dbReference>
<reference evidence="1 2" key="1">
    <citation type="journal article" date="2015" name="Genome Biol. Evol.">
        <title>Functionally Structured Genomes in Lactobacillus kunkeei Colonizing the Honey Crop and Food Products of Honeybees and Stingless Bees.</title>
        <authorList>
            <person name="Tamarit D."/>
            <person name="Ellegaard K.M."/>
            <person name="Wikander J."/>
            <person name="Olofsson T."/>
            <person name="Vasquez A."/>
            <person name="Andersson S.G."/>
        </authorList>
    </citation>
    <scope>NUCLEOTIDE SEQUENCE [LARGE SCALE GENOMIC DNA]</scope>
    <source>
        <strain evidence="1 2">LAla</strain>
    </source>
</reference>
<dbReference type="InterPro" id="IPR000150">
    <property type="entry name" value="Cof"/>
</dbReference>
<gene>
    <name evidence="1" type="ORF">RZ72_11620</name>
</gene>
<comment type="caution">
    <text evidence="1">The sequence shown here is derived from an EMBL/GenBank/DDBJ whole genome shotgun (WGS) entry which is preliminary data.</text>
</comment>
<dbReference type="Pfam" id="PF08282">
    <property type="entry name" value="Hydrolase_3"/>
    <property type="match status" value="1"/>
</dbReference>
<dbReference type="GO" id="GO:0000287">
    <property type="term" value="F:magnesium ion binding"/>
    <property type="evidence" value="ECO:0007669"/>
    <property type="project" value="TreeGrafter"/>
</dbReference>
<accession>A0A0M9DFE0</accession>
<proteinExistence type="predicted"/>
<dbReference type="CDD" id="cd07516">
    <property type="entry name" value="HAD_Pase"/>
    <property type="match status" value="1"/>
</dbReference>
<dbReference type="AlphaFoldDB" id="A0A0M9DFE0"/>
<dbReference type="SFLD" id="SFLDG01140">
    <property type="entry name" value="C2.B:_Phosphomannomutase_and_P"/>
    <property type="match status" value="1"/>
</dbReference>
<name>A0A0M9DFE0_9LACO</name>
<dbReference type="InterPro" id="IPR023214">
    <property type="entry name" value="HAD_sf"/>
</dbReference>
<sequence>MDKKLIAIDLDGTTLNSESKVSQKTINTLNKVIDLGHVVNIVSGRPPRLITDIYNQIGLENPLISFNGSLGYNPLTDWNKAYEYNIDRDIVFDVLKQDKDLGINLMAVEGKELFLANREANDEVGFFPTSLEPSEFITKENLNENPICLTLQIQHNKMDKFINYVDRNYGDTLQISPWGGPDSIVELASKDVSKETGLEVLSDYYNIDQSNIIAFGDEFNDETMLKYAGLGVAMKNGQPKIKQLADDVTKYDNDNDGLARYLDEYFEL</sequence>
<dbReference type="Gene3D" id="3.30.1240.10">
    <property type="match status" value="1"/>
</dbReference>
<dbReference type="Proteomes" id="UP000037749">
    <property type="component" value="Unassembled WGS sequence"/>
</dbReference>
<dbReference type="NCBIfam" id="TIGR00099">
    <property type="entry name" value="Cof-subfamily"/>
    <property type="match status" value="1"/>
</dbReference>
<dbReference type="EMBL" id="JXCZ01000018">
    <property type="protein sequence ID" value="KOY79224.1"/>
    <property type="molecule type" value="Genomic_DNA"/>
</dbReference>
<organism evidence="1 2">
    <name type="scientific">Apilactobacillus kunkeei</name>
    <dbReference type="NCBI Taxonomy" id="148814"/>
    <lineage>
        <taxon>Bacteria</taxon>
        <taxon>Bacillati</taxon>
        <taxon>Bacillota</taxon>
        <taxon>Bacilli</taxon>
        <taxon>Lactobacillales</taxon>
        <taxon>Lactobacillaceae</taxon>
        <taxon>Apilactobacillus</taxon>
    </lineage>
</organism>
<dbReference type="InterPro" id="IPR006379">
    <property type="entry name" value="HAD-SF_hydro_IIB"/>
</dbReference>
<dbReference type="NCBIfam" id="TIGR01484">
    <property type="entry name" value="HAD-SF-IIB"/>
    <property type="match status" value="1"/>
</dbReference>
<evidence type="ECO:0000313" key="1">
    <source>
        <dbReference type="EMBL" id="KOY79224.1"/>
    </source>
</evidence>
<dbReference type="SFLD" id="SFLDS00003">
    <property type="entry name" value="Haloacid_Dehalogenase"/>
    <property type="match status" value="1"/>
</dbReference>
<evidence type="ECO:0000313" key="2">
    <source>
        <dbReference type="Proteomes" id="UP000037749"/>
    </source>
</evidence>
<keyword evidence="1" id="KW-0378">Hydrolase</keyword>
<dbReference type="PATRIC" id="fig|148814.9.peg.679"/>
<dbReference type="PANTHER" id="PTHR10000:SF23">
    <property type="entry name" value="5-AMINO-6-(5-PHOSPHO-D-RIBITYLAMINO)URACIL PHOSPHATASE YITU"/>
    <property type="match status" value="1"/>
</dbReference>
<dbReference type="PANTHER" id="PTHR10000">
    <property type="entry name" value="PHOSPHOSERINE PHOSPHATASE"/>
    <property type="match status" value="1"/>
</dbReference>